<dbReference type="EMBL" id="JAPQKO010000002">
    <property type="protein sequence ID" value="KAJ5179120.1"/>
    <property type="molecule type" value="Genomic_DNA"/>
</dbReference>
<evidence type="ECO:0000256" key="1">
    <source>
        <dbReference type="SAM" id="MobiDB-lite"/>
    </source>
</evidence>
<dbReference type="Proteomes" id="UP001146351">
    <property type="component" value="Unassembled WGS sequence"/>
</dbReference>
<feature type="compositionally biased region" description="Low complexity" evidence="1">
    <location>
        <begin position="1"/>
        <end position="28"/>
    </location>
</feature>
<evidence type="ECO:0000313" key="2">
    <source>
        <dbReference type="EMBL" id="KAJ5179120.1"/>
    </source>
</evidence>
<reference evidence="2" key="1">
    <citation type="submission" date="2022-11" db="EMBL/GenBank/DDBJ databases">
        <authorList>
            <person name="Petersen C."/>
        </authorList>
    </citation>
    <scope>NUCLEOTIDE SEQUENCE</scope>
    <source>
        <strain evidence="2">IBT 21917</strain>
    </source>
</reference>
<gene>
    <name evidence="2" type="ORF">N7492_002330</name>
</gene>
<comment type="caution">
    <text evidence="2">The sequence shown here is derived from an EMBL/GenBank/DDBJ whole genome shotgun (WGS) entry which is preliminary data.</text>
</comment>
<dbReference type="AlphaFoldDB" id="A0A9W9IIC9"/>
<protein>
    <submittedName>
        <fullName evidence="2">Uncharacterized protein</fullName>
    </submittedName>
</protein>
<reference evidence="2" key="2">
    <citation type="journal article" date="2023" name="IMA Fungus">
        <title>Comparative genomic study of the Penicillium genus elucidates a diverse pangenome and 15 lateral gene transfer events.</title>
        <authorList>
            <person name="Petersen C."/>
            <person name="Sorensen T."/>
            <person name="Nielsen M.R."/>
            <person name="Sondergaard T.E."/>
            <person name="Sorensen J.L."/>
            <person name="Fitzpatrick D.A."/>
            <person name="Frisvad J.C."/>
            <person name="Nielsen K.L."/>
        </authorList>
    </citation>
    <scope>NUCLEOTIDE SEQUENCE</scope>
    <source>
        <strain evidence="2">IBT 21917</strain>
    </source>
</reference>
<accession>A0A9W9IIC9</accession>
<feature type="region of interest" description="Disordered" evidence="1">
    <location>
        <begin position="1"/>
        <end position="57"/>
    </location>
</feature>
<sequence length="138" mass="14283">MSAPGGAPSPAPRSGSMGPNGNGMPMSSQPSLSGTPVHAPPTPGPSQPQSGAMSQQNLNQICASAGIDDAVSYSQIGAGLRSSRVFDFLPFGNASLQMSRRGAVLLEPGSLEIRLLSQNIFVVCNEVQVYELSKLLAW</sequence>
<organism evidence="2 3">
    <name type="scientific">Penicillium capsulatum</name>
    <dbReference type="NCBI Taxonomy" id="69766"/>
    <lineage>
        <taxon>Eukaryota</taxon>
        <taxon>Fungi</taxon>
        <taxon>Dikarya</taxon>
        <taxon>Ascomycota</taxon>
        <taxon>Pezizomycotina</taxon>
        <taxon>Eurotiomycetes</taxon>
        <taxon>Eurotiomycetidae</taxon>
        <taxon>Eurotiales</taxon>
        <taxon>Aspergillaceae</taxon>
        <taxon>Penicillium</taxon>
    </lineage>
</organism>
<proteinExistence type="predicted"/>
<evidence type="ECO:0000313" key="3">
    <source>
        <dbReference type="Proteomes" id="UP001146351"/>
    </source>
</evidence>
<keyword evidence="3" id="KW-1185">Reference proteome</keyword>
<name>A0A9W9IIC9_9EURO</name>